<dbReference type="PROSITE" id="PS51847">
    <property type="entry name" value="SMP"/>
    <property type="match status" value="2"/>
</dbReference>
<evidence type="ECO:0000256" key="1">
    <source>
        <dbReference type="ARBA" id="ARBA00004167"/>
    </source>
</evidence>
<dbReference type="EMBL" id="GL832970">
    <property type="protein sequence ID" value="EGD74843.1"/>
    <property type="molecule type" value="Genomic_DNA"/>
</dbReference>
<dbReference type="InterPro" id="IPR045050">
    <property type="entry name" value="Synaptotagmin_plant"/>
</dbReference>
<dbReference type="GO" id="GO:0046872">
    <property type="term" value="F:metal ion binding"/>
    <property type="evidence" value="ECO:0007669"/>
    <property type="project" value="UniProtKB-KW"/>
</dbReference>
<feature type="compositionally biased region" description="Basic and acidic residues" evidence="12">
    <location>
        <begin position="1455"/>
        <end position="1469"/>
    </location>
</feature>
<evidence type="ECO:0000256" key="5">
    <source>
        <dbReference type="ARBA" id="ARBA00022723"/>
    </source>
</evidence>
<feature type="region of interest" description="Disordered" evidence="12">
    <location>
        <begin position="626"/>
        <end position="678"/>
    </location>
</feature>
<evidence type="ECO:0000256" key="4">
    <source>
        <dbReference type="ARBA" id="ARBA00022692"/>
    </source>
</evidence>
<evidence type="ECO:0000256" key="11">
    <source>
        <dbReference type="ARBA" id="ARBA00023136"/>
    </source>
</evidence>
<evidence type="ECO:0000259" key="14">
    <source>
        <dbReference type="PROSITE" id="PS50004"/>
    </source>
</evidence>
<keyword evidence="7" id="KW-0106">Calcium</keyword>
<evidence type="ECO:0000256" key="7">
    <source>
        <dbReference type="ARBA" id="ARBA00022837"/>
    </source>
</evidence>
<dbReference type="PANTHER" id="PTHR10774:SF190">
    <property type="entry name" value="C2 CALCIUM_LIPID-BINDING ENDONUCLEASE_EXONUCLEASE_PHOSPHATASE-RELATED"/>
    <property type="match status" value="1"/>
</dbReference>
<dbReference type="CDD" id="cd00030">
    <property type="entry name" value="C2"/>
    <property type="match status" value="4"/>
</dbReference>
<feature type="domain" description="SMP-LTD" evidence="15">
    <location>
        <begin position="131"/>
        <end position="308"/>
    </location>
</feature>
<dbReference type="GO" id="GO:0006869">
    <property type="term" value="P:lipid transport"/>
    <property type="evidence" value="ECO:0007669"/>
    <property type="project" value="UniProtKB-KW"/>
</dbReference>
<dbReference type="Pfam" id="PF00168">
    <property type="entry name" value="C2"/>
    <property type="match status" value="4"/>
</dbReference>
<evidence type="ECO:0000256" key="10">
    <source>
        <dbReference type="ARBA" id="ARBA00023121"/>
    </source>
</evidence>
<feature type="domain" description="C2" evidence="14">
    <location>
        <begin position="306"/>
        <end position="426"/>
    </location>
</feature>
<dbReference type="PRINTS" id="PR00360">
    <property type="entry name" value="C2DOMAIN"/>
</dbReference>
<dbReference type="OrthoDB" id="67700at2759"/>
<comment type="subcellular location">
    <subcellularLocation>
        <location evidence="1">Membrane</location>
        <topology evidence="1">Single-pass membrane protein</topology>
    </subcellularLocation>
</comment>
<dbReference type="Gene3D" id="2.60.40.150">
    <property type="entry name" value="C2 domain"/>
    <property type="match status" value="4"/>
</dbReference>
<keyword evidence="3" id="KW-0813">Transport</keyword>
<evidence type="ECO:0000256" key="3">
    <source>
        <dbReference type="ARBA" id="ARBA00022448"/>
    </source>
</evidence>
<dbReference type="InterPro" id="IPR039010">
    <property type="entry name" value="Synaptotagmin_SMP"/>
</dbReference>
<dbReference type="InterPro" id="IPR035892">
    <property type="entry name" value="C2_domain_sf"/>
</dbReference>
<dbReference type="GO" id="GO:0008289">
    <property type="term" value="F:lipid binding"/>
    <property type="evidence" value="ECO:0007669"/>
    <property type="project" value="UniProtKB-KW"/>
</dbReference>
<keyword evidence="5" id="KW-0479">Metal-binding</keyword>
<feature type="domain" description="C2" evidence="14">
    <location>
        <begin position="1304"/>
        <end position="1425"/>
    </location>
</feature>
<dbReference type="Pfam" id="PF17047">
    <property type="entry name" value="SMP_LBD"/>
    <property type="match status" value="1"/>
</dbReference>
<keyword evidence="10" id="KW-0446">Lipid-binding</keyword>
<evidence type="ECO:0000256" key="2">
    <source>
        <dbReference type="ARBA" id="ARBA00006996"/>
    </source>
</evidence>
<evidence type="ECO:0000313" key="16">
    <source>
        <dbReference type="EMBL" id="EGD74843.1"/>
    </source>
</evidence>
<gene>
    <name evidence="16" type="ORF">PTSG_07073</name>
</gene>
<comment type="similarity">
    <text evidence="2">Belongs to the synaptotagmin family.</text>
</comment>
<keyword evidence="4 13" id="KW-0812">Transmembrane</keyword>
<dbReference type="GO" id="GO:0016020">
    <property type="term" value="C:membrane"/>
    <property type="evidence" value="ECO:0007669"/>
    <property type="project" value="UniProtKB-SubCell"/>
</dbReference>
<dbReference type="STRING" id="946362.F2UDZ3"/>
<dbReference type="SMART" id="SM00239">
    <property type="entry name" value="C2"/>
    <property type="match status" value="4"/>
</dbReference>
<dbReference type="InterPro" id="IPR031468">
    <property type="entry name" value="SMP_LBD"/>
</dbReference>
<keyword evidence="11 13" id="KW-0472">Membrane</keyword>
<dbReference type="eggNOG" id="KOG1030">
    <property type="taxonomic scope" value="Eukaryota"/>
</dbReference>
<dbReference type="CDD" id="cd21677">
    <property type="entry name" value="SMP_SYT"/>
    <property type="match status" value="1"/>
</dbReference>
<dbReference type="InParanoid" id="F2UDZ3"/>
<dbReference type="KEGG" id="sre:PTSG_07073"/>
<organism evidence="17">
    <name type="scientific">Salpingoeca rosetta (strain ATCC 50818 / BSB-021)</name>
    <dbReference type="NCBI Taxonomy" id="946362"/>
    <lineage>
        <taxon>Eukaryota</taxon>
        <taxon>Choanoflagellata</taxon>
        <taxon>Craspedida</taxon>
        <taxon>Salpingoecidae</taxon>
        <taxon>Salpingoeca</taxon>
    </lineage>
</organism>
<dbReference type="PROSITE" id="PS50004">
    <property type="entry name" value="C2"/>
    <property type="match status" value="3"/>
</dbReference>
<evidence type="ECO:0000313" key="17">
    <source>
        <dbReference type="Proteomes" id="UP000007799"/>
    </source>
</evidence>
<feature type="domain" description="C2" evidence="14">
    <location>
        <begin position="981"/>
        <end position="1102"/>
    </location>
</feature>
<keyword evidence="6" id="KW-0677">Repeat</keyword>
<feature type="domain" description="SMP-LTD" evidence="15">
    <location>
        <begin position="792"/>
        <end position="981"/>
    </location>
</feature>
<dbReference type="GeneID" id="16073055"/>
<evidence type="ECO:0000256" key="13">
    <source>
        <dbReference type="SAM" id="Phobius"/>
    </source>
</evidence>
<dbReference type="GO" id="GO:0005783">
    <property type="term" value="C:endoplasmic reticulum"/>
    <property type="evidence" value="ECO:0007669"/>
    <property type="project" value="TreeGrafter"/>
</dbReference>
<evidence type="ECO:0000256" key="6">
    <source>
        <dbReference type="ARBA" id="ARBA00022737"/>
    </source>
</evidence>
<feature type="transmembrane region" description="Helical" evidence="13">
    <location>
        <begin position="59"/>
        <end position="84"/>
    </location>
</feature>
<dbReference type="FunCoup" id="F2UDZ3">
    <property type="interactions" value="1453"/>
</dbReference>
<dbReference type="InterPro" id="IPR000008">
    <property type="entry name" value="C2_dom"/>
</dbReference>
<dbReference type="PANTHER" id="PTHR10774">
    <property type="entry name" value="EXTENDED SYNAPTOTAGMIN-RELATED"/>
    <property type="match status" value="1"/>
</dbReference>
<evidence type="ECO:0000256" key="12">
    <source>
        <dbReference type="SAM" id="MobiDB-lite"/>
    </source>
</evidence>
<feature type="region of interest" description="Disordered" evidence="12">
    <location>
        <begin position="1"/>
        <end position="47"/>
    </location>
</feature>
<sequence length="1484" mass="166156">MADTEPKQARPASLKNDNNGSRSKSSDIKRNKSKRTKRTQDEEGATPGRQAVVRTAACIAALVMGSWFGLGLMTFLMLSALIAFSRFRERQLKTKHKVVQNHRSLMHRSGFTTLFAGGLKQFAPSWVTYTETEKSNTVNAALELLWPSIKAATEEAVLASMTGLLAMYRPSFLSTLKFDVFELTNDPPKVVSVNQVELDDGGIALDLRITLRGESNIVLVAGARAFKASVRVQDLEVEATVRQLLSPLSSEPPFFEAMSTSFVGKPRLSYTLQAGKIPFHLERFIKHLLSEVLANQLVWPKKVVVPMVEDEAHLSYLMSSAAQGVLRVTVVRAQDLINIEALGKSDPYVKAMIRGDCDVFRTKTVFNNLNPEWNESHEFQVYNLSHDTLRISVYDHDKAGHDDIMGKCEVALDTLPADIELEMQRSLVISGKRGAGTLNLILQYKPFIFEPMIPNTPPSDIWSAGYLYVDVRKCTNIQTDKPVAVTVGYGYETGTKKTLAVAPFRGEAVYEQGFAFPIDRFSGMPTQIRFTLDRKFGTATYEFDPEDLYSHRVGQYVEVACDTDALIAVHVTLRAVNATYTGGRSIFRSGSVVSRKSALTRASVSQKLEGKGADAAALLEASIDDGWTDPASRRSSDQTTDGSRRQSSASSISTTQRRQQLAETAAADGDGEEEQEGQSSFKRYLGLARKYSVIGKQSFDGLPSDVQGAALLVGLLFVVLLFSHVWRLSGVGWVCLLSAVAFALYDAYRRASPRAPPRVNQQPDKPKDGTKLTAEEVVLLHDALPMWCKDPSWDKAEWLNELIAGIWPRAKEGIGSMIDEAIQDTVDKMQQEGTLPVDSVRVDVTFGKPPLVSALRAIKNTYINSRVMLDLDLEIGNDVHVMAHITKSKFTVPIEVRDLCLTARLRVVLRDFVPVFPCFANADVSLLSVPNFDFNLNIFHIPIMNVPFLTFGINTAVERFALRGMADMQLLWPRVFSVEIFDPNDIVVKRSLRVPPAGLLRVHIRNAKGLRKADRLSESDPYVTMIYQEGDGIKAKTKVIQDNPNPVWDEHFDFIIMNRARRYLTFTCKDYDRVGSHDTLGFAEVTTDTLMDAPDTIIERTFDFQYKGKPAGFMNVEFEFKPFQPTVDKAYFDHDREEHAIGALFVDVIRCMSLPDMQSPRVTLTVGATQLSTSSKSGSNPVYHEKFSLPVKDILTEKAVFAVVETQRLRKKQAKCSLTVELKEVAHHGVMQDVFDLEGGGRIEVRIELRTVKPDEDVTARRRLTWADYIDLRDKIEAERQEEEQTHPLVVGSKAGVGVDEEKHTPEFETENEETPAVVGAPTKPGFLLLNIIRGENLPAANSNGFSDPYVSIECEHRKKRTQWKKRTINPEWNEKLDFRINDPLNSVVTFHVKDHEHWTRNKVLGSFSVPISSVSTLKETVTNYQLENARGTITMGLMFQENQTADPKHQKKSPRVERREPPEPERRSSQTPSLNDSENEIFV</sequence>
<dbReference type="Proteomes" id="UP000007799">
    <property type="component" value="Unassembled WGS sequence"/>
</dbReference>
<reference evidence="16" key="1">
    <citation type="submission" date="2009-08" db="EMBL/GenBank/DDBJ databases">
        <title>Annotation of Salpingoeca rosetta.</title>
        <authorList>
            <consortium name="The Broad Institute Genome Sequencing Platform"/>
            <person name="Russ C."/>
            <person name="Cuomo C."/>
            <person name="Burger G."/>
            <person name="Gray M.W."/>
            <person name="Holland P.W.H."/>
            <person name="King N."/>
            <person name="Lang F.B.F."/>
            <person name="Roger A.J."/>
            <person name="Ruiz-Trillo I."/>
            <person name="Young S.K."/>
            <person name="Zeng Q."/>
            <person name="Gargeya S."/>
            <person name="Alvarado L."/>
            <person name="Berlin A."/>
            <person name="Chapman S.B."/>
            <person name="Chen Z."/>
            <person name="Freedman E."/>
            <person name="Gellesch M."/>
            <person name="Goldberg J."/>
            <person name="Griggs A."/>
            <person name="Gujja S."/>
            <person name="Heilman E."/>
            <person name="Heiman D."/>
            <person name="Howarth C."/>
            <person name="Mehta T."/>
            <person name="Neiman D."/>
            <person name="Pearson M."/>
            <person name="Roberts A."/>
            <person name="Saif S."/>
            <person name="Shea T."/>
            <person name="Shenoy N."/>
            <person name="Sisk P."/>
            <person name="Stolte C."/>
            <person name="Sykes S."/>
            <person name="White J."/>
            <person name="Yandava C."/>
            <person name="Haas B."/>
            <person name="Nusbaum C."/>
            <person name="Birren B."/>
        </authorList>
    </citation>
    <scope>NUCLEOTIDE SEQUENCE [LARGE SCALE GENOMIC DNA]</scope>
    <source>
        <strain evidence="16">ATCC 50818</strain>
    </source>
</reference>
<feature type="region of interest" description="Disordered" evidence="12">
    <location>
        <begin position="1444"/>
        <end position="1484"/>
    </location>
</feature>
<evidence type="ECO:0000256" key="9">
    <source>
        <dbReference type="ARBA" id="ARBA00023055"/>
    </source>
</evidence>
<dbReference type="RefSeq" id="XP_004992488.1">
    <property type="nucleotide sequence ID" value="XM_004992431.1"/>
</dbReference>
<keyword evidence="9" id="KW-0445">Lipid transport</keyword>
<dbReference type="eggNOG" id="KOG1012">
    <property type="taxonomic scope" value="Eukaryota"/>
</dbReference>
<feature type="compositionally biased region" description="Low complexity" evidence="12">
    <location>
        <begin position="645"/>
        <end position="668"/>
    </location>
</feature>
<dbReference type="OMA" id="HISRTIN"/>
<name>F2UDZ3_SALR5</name>
<keyword evidence="8 13" id="KW-1133">Transmembrane helix</keyword>
<evidence type="ECO:0000256" key="8">
    <source>
        <dbReference type="ARBA" id="ARBA00022989"/>
    </source>
</evidence>
<accession>F2UDZ3</accession>
<dbReference type="SUPFAM" id="SSF49562">
    <property type="entry name" value="C2 domain (Calcium/lipid-binding domain, CaLB)"/>
    <property type="match status" value="4"/>
</dbReference>
<protein>
    <submittedName>
        <fullName evidence="16">Uncharacterized protein</fullName>
    </submittedName>
</protein>
<proteinExistence type="inferred from homology"/>
<keyword evidence="17" id="KW-1185">Reference proteome</keyword>
<evidence type="ECO:0000259" key="15">
    <source>
        <dbReference type="PROSITE" id="PS51847"/>
    </source>
</evidence>